<evidence type="ECO:0000259" key="9">
    <source>
        <dbReference type="PROSITE" id="PS50025"/>
    </source>
</evidence>
<proteinExistence type="predicted"/>
<feature type="repeat" description="CSPG" evidence="5">
    <location>
        <begin position="426"/>
        <end position="527"/>
    </location>
</feature>
<dbReference type="Pfam" id="PF02210">
    <property type="entry name" value="Laminin_G_2"/>
    <property type="match status" value="2"/>
</dbReference>
<dbReference type="InterPro" id="IPR001791">
    <property type="entry name" value="Laminin_G"/>
</dbReference>
<feature type="repeat" description="CSPG" evidence="5">
    <location>
        <begin position="668"/>
        <end position="766"/>
    </location>
</feature>
<dbReference type="PANTHER" id="PTHR45739:SF12">
    <property type="entry name" value="CHONDROITIN SULFATE PROTEOGLYCAN 4-LIKE ISOFORM X2"/>
    <property type="match status" value="1"/>
</dbReference>
<dbReference type="HOGENOM" id="CLU_000473_1_0_1"/>
<evidence type="ECO:0000256" key="7">
    <source>
        <dbReference type="SAM" id="Phobius"/>
    </source>
</evidence>
<evidence type="ECO:0000256" key="3">
    <source>
        <dbReference type="ARBA" id="ARBA00023180"/>
    </source>
</evidence>
<dbReference type="EMBL" id="AFYH01178186">
    <property type="status" value="NOT_ANNOTATED_CDS"/>
    <property type="molecule type" value="Genomic_DNA"/>
</dbReference>
<dbReference type="GeneTree" id="ENSGT00940000154091"/>
<dbReference type="OMA" id="EELHFMV"/>
<dbReference type="InterPro" id="IPR039005">
    <property type="entry name" value="CSPG_rpt"/>
</dbReference>
<dbReference type="SUPFAM" id="SSF49899">
    <property type="entry name" value="Concanavalin A-like lectins/glucanases"/>
    <property type="match status" value="2"/>
</dbReference>
<feature type="repeat" description="CSPG" evidence="5">
    <location>
        <begin position="899"/>
        <end position="993"/>
    </location>
</feature>
<evidence type="ECO:0000256" key="4">
    <source>
        <dbReference type="PROSITE-ProRule" id="PRU00122"/>
    </source>
</evidence>
<feature type="repeat" description="CSPG" evidence="5">
    <location>
        <begin position="1582"/>
        <end position="1682"/>
    </location>
</feature>
<dbReference type="EMBL" id="AFYH01178191">
    <property type="status" value="NOT_ANNOTATED_CDS"/>
    <property type="molecule type" value="Genomic_DNA"/>
</dbReference>
<feature type="repeat" description="CSPG" evidence="5">
    <location>
        <begin position="1838"/>
        <end position="1930"/>
    </location>
</feature>
<dbReference type="InterPro" id="IPR051561">
    <property type="entry name" value="FRAS1_ECM"/>
</dbReference>
<dbReference type="CDD" id="cd00110">
    <property type="entry name" value="LamG"/>
    <property type="match status" value="2"/>
</dbReference>
<reference evidence="11" key="1">
    <citation type="submission" date="2011-08" db="EMBL/GenBank/DDBJ databases">
        <title>The draft genome of Latimeria chalumnae.</title>
        <authorList>
            <person name="Di Palma F."/>
            <person name="Alfoldi J."/>
            <person name="Johnson J."/>
            <person name="Berlin A."/>
            <person name="Gnerre S."/>
            <person name="Jaffe D."/>
            <person name="MacCallum I."/>
            <person name="Young S."/>
            <person name="Walker B.J."/>
            <person name="Lander E."/>
            <person name="Lindblad-Toh K."/>
        </authorList>
    </citation>
    <scope>NUCLEOTIDE SEQUENCE [LARGE SCALE GENOMIC DNA]</scope>
    <source>
        <strain evidence="11">Wild caught</strain>
    </source>
</reference>
<keyword evidence="7" id="KW-0472">Membrane</keyword>
<dbReference type="eggNOG" id="KOG3597">
    <property type="taxonomic scope" value="Eukaryota"/>
</dbReference>
<dbReference type="EMBL" id="AFYH01178192">
    <property type="status" value="NOT_ANNOTATED_CDS"/>
    <property type="molecule type" value="Genomic_DNA"/>
</dbReference>
<evidence type="ECO:0000256" key="8">
    <source>
        <dbReference type="SAM" id="SignalP"/>
    </source>
</evidence>
<dbReference type="EMBL" id="AFYH01178193">
    <property type="status" value="NOT_ANNOTATED_CDS"/>
    <property type="molecule type" value="Genomic_DNA"/>
</dbReference>
<feature type="repeat" description="CSPG" evidence="5">
    <location>
        <begin position="2051"/>
        <end position="2151"/>
    </location>
</feature>
<dbReference type="EMBL" id="AFYH01178188">
    <property type="status" value="NOT_ANNOTATED_CDS"/>
    <property type="molecule type" value="Genomic_DNA"/>
</dbReference>
<keyword evidence="11" id="KW-1185">Reference proteome</keyword>
<evidence type="ECO:0000313" key="11">
    <source>
        <dbReference type="Proteomes" id="UP000008672"/>
    </source>
</evidence>
<dbReference type="Pfam" id="PF16184">
    <property type="entry name" value="Cadherin_3"/>
    <property type="match status" value="14"/>
</dbReference>
<accession>H3AB37</accession>
<feature type="repeat" description="CSPG" evidence="5">
    <location>
        <begin position="1243"/>
        <end position="1342"/>
    </location>
</feature>
<name>H3AB37_LATCH</name>
<organism evidence="10 11">
    <name type="scientific">Latimeria chalumnae</name>
    <name type="common">Coelacanth</name>
    <dbReference type="NCBI Taxonomy" id="7897"/>
    <lineage>
        <taxon>Eukaryota</taxon>
        <taxon>Metazoa</taxon>
        <taxon>Chordata</taxon>
        <taxon>Craniata</taxon>
        <taxon>Vertebrata</taxon>
        <taxon>Euteleostomi</taxon>
        <taxon>Coelacanthiformes</taxon>
        <taxon>Coelacanthidae</taxon>
        <taxon>Latimeria</taxon>
    </lineage>
</organism>
<dbReference type="EMBL" id="AFYH01178189">
    <property type="status" value="NOT_ANNOTATED_CDS"/>
    <property type="molecule type" value="Genomic_DNA"/>
</dbReference>
<feature type="domain" description="Laminin G" evidence="9">
    <location>
        <begin position="209"/>
        <end position="388"/>
    </location>
</feature>
<dbReference type="EMBL" id="AFYH01178185">
    <property type="status" value="NOT_ANNOTATED_CDS"/>
    <property type="molecule type" value="Genomic_DNA"/>
</dbReference>
<evidence type="ECO:0000256" key="5">
    <source>
        <dbReference type="PROSITE-ProRule" id="PRU01201"/>
    </source>
</evidence>
<feature type="domain" description="Laminin G" evidence="9">
    <location>
        <begin position="24"/>
        <end position="199"/>
    </location>
</feature>
<dbReference type="EMBL" id="AFYH01178194">
    <property type="status" value="NOT_ANNOTATED_CDS"/>
    <property type="molecule type" value="Genomic_DNA"/>
</dbReference>
<dbReference type="PANTHER" id="PTHR45739">
    <property type="entry name" value="MATRIX PROTEIN, PUTATIVE-RELATED"/>
    <property type="match status" value="1"/>
</dbReference>
<dbReference type="PROSITE" id="PS51854">
    <property type="entry name" value="CSPG"/>
    <property type="match status" value="13"/>
</dbReference>
<keyword evidence="7" id="KW-1133">Transmembrane helix</keyword>
<dbReference type="InterPro" id="IPR013320">
    <property type="entry name" value="ConA-like_dom_sf"/>
</dbReference>
<dbReference type="OrthoDB" id="9026019at2759"/>
<feature type="compositionally biased region" description="Polar residues" evidence="6">
    <location>
        <begin position="2306"/>
        <end position="2318"/>
    </location>
</feature>
<dbReference type="GO" id="GO:0009653">
    <property type="term" value="P:anatomical structure morphogenesis"/>
    <property type="evidence" value="ECO:0007669"/>
    <property type="project" value="TreeGrafter"/>
</dbReference>
<dbReference type="Ensembl" id="ENSLACT00000006916.1">
    <property type="protein sequence ID" value="ENSLACP00000006858.1"/>
    <property type="gene ID" value="ENSLACG00000006087.1"/>
</dbReference>
<feature type="repeat" description="CSPG" evidence="5">
    <location>
        <begin position="1131"/>
        <end position="1221"/>
    </location>
</feature>
<dbReference type="SMART" id="SM00282">
    <property type="entry name" value="LamG"/>
    <property type="match status" value="2"/>
</dbReference>
<dbReference type="RefSeq" id="XP_006007040.1">
    <property type="nucleotide sequence ID" value="XM_006006978.3"/>
</dbReference>
<dbReference type="EMBL" id="AFYH01178187">
    <property type="status" value="NOT_ANNOTATED_CDS"/>
    <property type="molecule type" value="Genomic_DNA"/>
</dbReference>
<protein>
    <submittedName>
        <fullName evidence="10">Chondroitin sulfate proteoglycan 4ba</fullName>
    </submittedName>
</protein>
<dbReference type="Gene3D" id="2.60.120.200">
    <property type="match status" value="2"/>
</dbReference>
<evidence type="ECO:0000313" key="10">
    <source>
        <dbReference type="Ensembl" id="ENSLACP00000006858.1"/>
    </source>
</evidence>
<evidence type="ECO:0000256" key="2">
    <source>
        <dbReference type="ARBA" id="ARBA00022737"/>
    </source>
</evidence>
<dbReference type="InParanoid" id="H3AB37"/>
<evidence type="ECO:0000256" key="1">
    <source>
        <dbReference type="ARBA" id="ARBA00022729"/>
    </source>
</evidence>
<dbReference type="Bgee" id="ENSLACG00000006087">
    <property type="expression patterns" value="Expressed in chordate pharynx and 4 other cell types or tissues"/>
</dbReference>
<dbReference type="GeneID" id="102347832"/>
<keyword evidence="2" id="KW-0677">Repeat</keyword>
<dbReference type="PROSITE" id="PS50025">
    <property type="entry name" value="LAM_G_DOMAIN"/>
    <property type="match status" value="2"/>
</dbReference>
<feature type="repeat" description="CSPG" evidence="5">
    <location>
        <begin position="1947"/>
        <end position="2035"/>
    </location>
</feature>
<feature type="repeat" description="CSPG" evidence="5">
    <location>
        <begin position="1360"/>
        <end position="1451"/>
    </location>
</feature>
<keyword evidence="7" id="KW-0812">Transmembrane</keyword>
<feature type="region of interest" description="Disordered" evidence="6">
    <location>
        <begin position="2303"/>
        <end position="2322"/>
    </location>
</feature>
<reference evidence="10" key="2">
    <citation type="submission" date="2025-08" db="UniProtKB">
        <authorList>
            <consortium name="Ensembl"/>
        </authorList>
    </citation>
    <scope>IDENTIFICATION</scope>
</reference>
<dbReference type="Proteomes" id="UP000008672">
    <property type="component" value="Unassembled WGS sequence"/>
</dbReference>
<gene>
    <name evidence="10" type="primary">CSPG4BA</name>
</gene>
<feature type="chain" id="PRO_5003579402" evidence="8">
    <location>
        <begin position="27"/>
        <end position="2393"/>
    </location>
</feature>
<keyword evidence="1 8" id="KW-0732">Signal</keyword>
<reference evidence="10" key="3">
    <citation type="submission" date="2025-09" db="UniProtKB">
        <authorList>
            <consortium name="Ensembl"/>
        </authorList>
    </citation>
    <scope>IDENTIFICATION</scope>
</reference>
<comment type="caution">
    <text evidence="4">Lacks conserved residue(s) required for the propagation of feature annotation.</text>
</comment>
<feature type="signal peptide" evidence="8">
    <location>
        <begin position="1"/>
        <end position="26"/>
    </location>
</feature>
<sequence length="2393" mass="269173">MEFALRRPVAALLLGLLLSGFQLALGASFYGESYVELKTAESSSQTFLLLRFLTIKPNGLLFLAAGQTDYCLVRLHSGRLQVKLEFGAGERVLHSERRSKFNDLTWHTIELHHTNGNVTLTIDKHFKTSIKMPEPFYELNVKHGLYVGGTSGLETPYLQGIPTSFRGCIDEAMFNKHDLLTSLRSYPGLKNVYEVSFGCSSEFFVGEDEPISFFSSKSYVSFPLWNLQGEGVFESALRTVTKQGLLLYNSGPFGDFIAMELDEGLIITFIGKGGSKTKLSSLSTVNDNQWHYIKLKFTPRHLQLTVDEETVQASLTSRNKALNLKGPLFVGGIDDSIRAEVRKLGLISLSGKHSRGGSFKGCVKELKANSEKRSLKNALVTKDISAGCKAEKVPDTTTVLPTNSIVSTVTTTAYTTTSTVLRTFKPPQKEKNGSFVVLNNLVVAEGGRASLESKNIKVNLNFKKLGIRQSQIVFKIARQPRYGQLRLDVKPEQEENSFTMLDLWHGRIVYIHDGSEDPHDHFMFSVLTNSKKEVPAYLKGDKQYAFNITVTPINDAPELTLPEGNLFSLIEHSKKCLTTDVIKAIDIDTNATGLQFSVLGNLNADAGFLENSNNPGKVITTFSNTDLVHGNIYYVHNGVRNSRIVLRVSDGEKVSNTVVLRVMAVPLEYRIANNKGLKLVQGDAALITAKQLDVQTNVVKQDLDIRYEITEHPKYGEVQRWYSSGEWKHTSTFSQRIVERDRVRYLSTFREIQTGNITDRFKFKVSIGSKTSEELTFPIIVKWVQYKLLKKQLDVDKEKKNKLNSENLLAVTVGMKIPEDELYYRLLSTPNKGKLLLNNKVLKKNSKFSQRNITNQKVAYELHNIPREDSQDSFSFQLSSKHADSMAYTFQVKIKADVNSVILRNNGLLVKEGEGHLITKTELFAETLNSEAFYYEVIKSPQHGKLKRINLSDSVNSNDNITSFTNQDITEERLMYVHDDSETNYDEFTAIATAKDSVKVPEPEVEPVEFKFNISIELKNDEKPIRIVDKVFHVVRNGQKLLTLEDLCYHDPDFDFSDGQLLYTRRGIPNGDLVLVNNTLHKLYQFKQEDMEQKRVLFIHHGADYGRFALFVTDGKYSASSLLEVSALDPYINIANNTGLLVQKGQENVLTTNNFSVITNLDVRSEKEILYHVFLQPKHGGIYKNNLLVDSFTQNDLKMGHLVYRHDNSNHLFDKFNLTVKVKDMHLDAGINIRIFLESHQRPPRILHNSSLLVEEGKPVKISKRKLEVVHEDSSPSEIMYTVRIPPDYGYIRSFADVEERYVGTEQKPIQAFTQQDINHGNIQYVQITADQLKDNFTLDVTNGITEFTGIQIFIDIIPRLIPLEVNNFTVKEGGSKALTEDYIKISNPHFAGINSELTVVDPPKHGYIENSRFPGVQLTFFTRVQVEQEFIYYVHDDSETLSDNFTVLANDSELRKQSLPCTVFVNVTPVNDEAPVITTNKIFRAWVSAVTEITKNDLHAQDKDSPPEELIYSITPPSNGRLALKSFPNKNILNFTQAHVNQRQLVFVHNGAMSGGFNFQVTDGLNFAPRQIFSITARTLVISLEINKGLTIFPGTSKYMSSEDLKAVTNDEDSAENRTITFTIANSPKLGKLVTIESDNSTKEVFSFTQDMIDAGQIAYVHTASATLNWTTKDSFQFTVSSPPASLEPQVFHITISYENQDRHSHLLANTGAIVTEGDKVLIGKSKLDASNLVTRMPESQRSSYEVWYQVTALPKHGVIVVGERNITKEKPNFSQYILNKFGVTYLHDDSESTVDNFTFAVWLNLKSKSASRPLNDSEVVEEMFNITVTPVNDQPPELKTKTPNLRIVQGYTLALRPENLKTIDLDNKPENIKYTIISNPNNGFLAMNTNLNTSIQHFTQADINSDRVWFVQDGTPHSGVFYFSVSDGKHRPLYKLFNLEVVPITVSFANITSLVVQQGKTFILITNEQLAAETNGKDTRFQYRITQPPKSGHLLIGTEEVTMFEQEDLDQKRLSYHMTDFTAFQDSFEITLSTSESNLTEQAVNITVEPLLQMATDLTIPNGITYKLRKEVLDASELANLTNSIPKFTIIEPPVHSKFIRMRHRCDATSENITVFTQRDLEMGLVHLHIDTNMTGTEALSDSFTFVLTADKVQPARGELVYIVVPYDPLFLSFSTTQSPVSTSTSMQPAANNLTALVKLSVPSEKHVVTQAPIRTVQRWKSRNRWGSPNRNDSLLIPQITTSVNMQREITTQPIILKPVAQPSESSPLSVIIPLVIVAAFLFIIILVIIVLIRRKKQKALTKAQPNTTTPNSPSIHQAERSLAVPTVTVTALSNGGEASPLMTAKREQTVANAAPQETVTLLYNCKNLDPEMAQHCRTTNPTLRQNQYWV</sequence>
<feature type="repeat" description="CSPG" evidence="5">
    <location>
        <begin position="556"/>
        <end position="651"/>
    </location>
</feature>
<feature type="repeat" description="CSPG" evidence="5">
    <location>
        <begin position="1475"/>
        <end position="1565"/>
    </location>
</feature>
<feature type="transmembrane region" description="Helical" evidence="7">
    <location>
        <begin position="2273"/>
        <end position="2295"/>
    </location>
</feature>
<dbReference type="STRING" id="7897.ENSLACP00000006858"/>
<keyword evidence="3" id="KW-0325">Glycoprotein</keyword>
<feature type="repeat" description="CSPG" evidence="5">
    <location>
        <begin position="1705"/>
        <end position="1804"/>
    </location>
</feature>
<evidence type="ECO:0000256" key="6">
    <source>
        <dbReference type="SAM" id="MobiDB-lite"/>
    </source>
</evidence>
<dbReference type="CTD" id="101882096"/>
<dbReference type="EMBL" id="AFYH01178190">
    <property type="status" value="NOT_ANNOTATED_CDS"/>
    <property type="molecule type" value="Genomic_DNA"/>
</dbReference>